<organism evidence="3 4">
    <name type="scientific">Trypanosoma cruzi</name>
    <dbReference type="NCBI Taxonomy" id="5693"/>
    <lineage>
        <taxon>Eukaryota</taxon>
        <taxon>Discoba</taxon>
        <taxon>Euglenozoa</taxon>
        <taxon>Kinetoplastea</taxon>
        <taxon>Metakinetoplastina</taxon>
        <taxon>Trypanosomatida</taxon>
        <taxon>Trypanosomatidae</taxon>
        <taxon>Trypanosoma</taxon>
        <taxon>Schizotrypanum</taxon>
    </lineage>
</organism>
<dbReference type="Proteomes" id="UP000246121">
    <property type="component" value="Unassembled WGS sequence"/>
</dbReference>
<evidence type="ECO:0000256" key="2">
    <source>
        <dbReference type="SAM" id="MobiDB-lite"/>
    </source>
</evidence>
<dbReference type="PANTHER" id="PTHR13261">
    <property type="entry name" value="BRCA2 AND CDKN1A INTERACTING PROTEIN"/>
    <property type="match status" value="1"/>
</dbReference>
<dbReference type="VEuPathDB" id="TriTrypDB:TcBrA4_0078270"/>
<dbReference type="InterPro" id="IPR025602">
    <property type="entry name" value="BCP1_family"/>
</dbReference>
<sequence>MPKRHREPENLLPFAVEDYGDGVAEQESCGSDEFHSSEMGNDGNVSSPAGTPKDDADDSSSVMMGSSNDDDGDGDNASLINVEFGVFEMRRDVNAVMHLIDQLCPDKMNEVDRDELGAALHESPFTCVVKIGDDDDDDEGEEEGEEEIYGMASVLDAVHDTRLESLLHTLRENVWRTVAPGILPTEMLKSIDDATGRAKCVLLVGEYVRNVPLELTSQILHDMMERVETAFNARSSMSNKAGDDAPSTVQAIFPCMFAMLSKIQRAVDAPLKTPTPMNARQDPPPKKRRGQNAAQPEEFDLCRYLFWREEDSIIYEYRDKRIATLAYRCRPQYDGQPENDIPISLLYVVPYGGLMQAVAEIRKCESTQVNVVRY</sequence>
<dbReference type="VEuPathDB" id="TriTrypDB:ECC02_006277"/>
<dbReference type="VEuPathDB" id="TriTrypDB:TcYC6_0012520"/>
<accession>A0A2V2VZR7</accession>
<reference evidence="3 4" key="1">
    <citation type="journal article" date="2018" name="Microb. Genom.">
        <title>Expanding an expanded genome: long-read sequencing of Trypanosoma cruzi.</title>
        <authorList>
            <person name="Berna L."/>
            <person name="Rodriguez M."/>
            <person name="Chiribao M.L."/>
            <person name="Parodi-Talice A."/>
            <person name="Pita S."/>
            <person name="Rijo G."/>
            <person name="Alvarez-Valin F."/>
            <person name="Robello C."/>
        </authorList>
    </citation>
    <scope>NUCLEOTIDE SEQUENCE [LARGE SCALE GENOMIC DNA]</scope>
    <source>
        <strain evidence="3 4">Dm28c</strain>
    </source>
</reference>
<feature type="region of interest" description="Disordered" evidence="2">
    <location>
        <begin position="1"/>
        <end position="76"/>
    </location>
</feature>
<dbReference type="VEuPathDB" id="TriTrypDB:BCY84_15842"/>
<dbReference type="AlphaFoldDB" id="A0A2V2VZR7"/>
<proteinExistence type="inferred from homology"/>
<dbReference type="EMBL" id="PRFA01000006">
    <property type="protein sequence ID" value="PWV00719.1"/>
    <property type="molecule type" value="Genomic_DNA"/>
</dbReference>
<dbReference type="PANTHER" id="PTHR13261:SF0">
    <property type="entry name" value="BRCA2 AND CDKN1A-INTERACTING PROTEIN"/>
    <property type="match status" value="1"/>
</dbReference>
<dbReference type="VEuPathDB" id="TriTrypDB:Tc_MARK_1362"/>
<gene>
    <name evidence="3" type="ORF">C4B63_6g400</name>
</gene>
<name>A0A2V2VZR7_TRYCR</name>
<dbReference type="Pfam" id="PF13862">
    <property type="entry name" value="BCCIP"/>
    <property type="match status" value="1"/>
</dbReference>
<dbReference type="VEuPathDB" id="TriTrypDB:TCSYLVIO_002630"/>
<comment type="similarity">
    <text evidence="1">Belongs to the BCP1 family.</text>
</comment>
<evidence type="ECO:0008006" key="5">
    <source>
        <dbReference type="Google" id="ProtNLM"/>
    </source>
</evidence>
<dbReference type="VEuPathDB" id="TriTrypDB:TcCL_NonESM02701"/>
<evidence type="ECO:0000313" key="3">
    <source>
        <dbReference type="EMBL" id="PWV00719.1"/>
    </source>
</evidence>
<dbReference type="VEuPathDB" id="TriTrypDB:TcCLB.510899.30"/>
<dbReference type="GO" id="GO:0005634">
    <property type="term" value="C:nucleus"/>
    <property type="evidence" value="ECO:0007669"/>
    <property type="project" value="TreeGrafter"/>
</dbReference>
<comment type="caution">
    <text evidence="3">The sequence shown here is derived from an EMBL/GenBank/DDBJ whole genome shotgun (WGS) entry which is preliminary data.</text>
</comment>
<evidence type="ECO:0000313" key="4">
    <source>
        <dbReference type="Proteomes" id="UP000246121"/>
    </source>
</evidence>
<dbReference type="OrthoDB" id="278226at2759"/>
<dbReference type="VEuPathDB" id="TriTrypDB:TcCLB.507077.40"/>
<dbReference type="VEuPathDB" id="TriTrypDB:C3747_100g43"/>
<dbReference type="VEuPathDB" id="TriTrypDB:TcG_04750"/>
<protein>
    <recommendedName>
        <fullName evidence="5">P21-C-terminal region-binding protein</fullName>
    </recommendedName>
</protein>
<dbReference type="VEuPathDB" id="TriTrypDB:C4B63_6g400"/>
<evidence type="ECO:0000256" key="1">
    <source>
        <dbReference type="ARBA" id="ARBA00006781"/>
    </source>
</evidence>
<feature type="region of interest" description="Disordered" evidence="2">
    <location>
        <begin position="270"/>
        <end position="294"/>
    </location>
</feature>
<dbReference type="VEuPathDB" id="TriTrypDB:TCDM_07078"/>